<reference evidence="6 7" key="1">
    <citation type="submission" date="2016-04" db="EMBL/GenBank/DDBJ databases">
        <title>Complete genome sequence and analysis of deep-sea sediment isolate, Amycolatopsis sp. WP1.</title>
        <authorList>
            <person name="Wang H."/>
            <person name="Chen S."/>
            <person name="Wu Q."/>
        </authorList>
    </citation>
    <scope>NUCLEOTIDE SEQUENCE [LARGE SCALE GENOMIC DNA]</scope>
    <source>
        <strain evidence="6 7">WP1</strain>
    </source>
</reference>
<dbReference type="InterPro" id="IPR036390">
    <property type="entry name" value="WH_DNA-bd_sf"/>
</dbReference>
<dbReference type="SUPFAM" id="SSF53850">
    <property type="entry name" value="Periplasmic binding protein-like II"/>
    <property type="match status" value="1"/>
</dbReference>
<dbReference type="Proteomes" id="UP000250434">
    <property type="component" value="Chromosome"/>
</dbReference>
<dbReference type="Gene3D" id="1.10.10.10">
    <property type="entry name" value="Winged helix-like DNA-binding domain superfamily/Winged helix DNA-binding domain"/>
    <property type="match status" value="1"/>
</dbReference>
<evidence type="ECO:0000256" key="4">
    <source>
        <dbReference type="ARBA" id="ARBA00023163"/>
    </source>
</evidence>
<organism evidence="6 7">
    <name type="scientific">Amycolatopsis albispora</name>
    <dbReference type="NCBI Taxonomy" id="1804986"/>
    <lineage>
        <taxon>Bacteria</taxon>
        <taxon>Bacillati</taxon>
        <taxon>Actinomycetota</taxon>
        <taxon>Actinomycetes</taxon>
        <taxon>Pseudonocardiales</taxon>
        <taxon>Pseudonocardiaceae</taxon>
        <taxon>Amycolatopsis</taxon>
    </lineage>
</organism>
<keyword evidence="2" id="KW-0805">Transcription regulation</keyword>
<dbReference type="GO" id="GO:0000976">
    <property type="term" value="F:transcription cis-regulatory region binding"/>
    <property type="evidence" value="ECO:0007669"/>
    <property type="project" value="TreeGrafter"/>
</dbReference>
<dbReference type="PROSITE" id="PS50931">
    <property type="entry name" value="HTH_LYSR"/>
    <property type="match status" value="1"/>
</dbReference>
<dbReference type="Pfam" id="PF03466">
    <property type="entry name" value="LysR_substrate"/>
    <property type="match status" value="1"/>
</dbReference>
<protein>
    <recommendedName>
        <fullName evidence="5">HTH lysR-type domain-containing protein</fullName>
    </recommendedName>
</protein>
<evidence type="ECO:0000256" key="3">
    <source>
        <dbReference type="ARBA" id="ARBA00023125"/>
    </source>
</evidence>
<feature type="domain" description="HTH lysR-type" evidence="5">
    <location>
        <begin position="4"/>
        <end position="61"/>
    </location>
</feature>
<keyword evidence="7" id="KW-1185">Reference proteome</keyword>
<dbReference type="InterPro" id="IPR036388">
    <property type="entry name" value="WH-like_DNA-bd_sf"/>
</dbReference>
<dbReference type="AlphaFoldDB" id="A0A344L388"/>
<dbReference type="Pfam" id="PF00126">
    <property type="entry name" value="HTH_1"/>
    <property type="match status" value="1"/>
</dbReference>
<evidence type="ECO:0000256" key="1">
    <source>
        <dbReference type="ARBA" id="ARBA00009437"/>
    </source>
</evidence>
<dbReference type="InterPro" id="IPR000847">
    <property type="entry name" value="LysR_HTH_N"/>
</dbReference>
<evidence type="ECO:0000313" key="6">
    <source>
        <dbReference type="EMBL" id="AXB42512.1"/>
    </source>
</evidence>
<evidence type="ECO:0000256" key="2">
    <source>
        <dbReference type="ARBA" id="ARBA00023015"/>
    </source>
</evidence>
<dbReference type="PANTHER" id="PTHR30126:SF39">
    <property type="entry name" value="HTH-TYPE TRANSCRIPTIONAL REGULATOR CYSL"/>
    <property type="match status" value="1"/>
</dbReference>
<sequence length="292" mass="30963">MVMLELRRLALLHQFAVHGTIAATAAASGYSASAVSQQLSVLEREVGRTLLERTARSATLTEAGHTLAAHAAVILDAAEAAEADLAGTSVRGRVVVSTIPTAAAAWASALIEVSRAHPDLELVVHQHSPDEALRRLRTRETDLAVVDEWSNHIPREPGLHRRELHRDPLYLTGDPAGGTWLCAPPDQPSRPGTDRLLRELGIEPAVRWEFDGLPMIAALVARGAGAAILPGLALAGTGLPATPLDRHRRIDAVLRQGSRTRPAITAVLNALHTFVTNTAKVANPADSGGVAR</sequence>
<keyword evidence="3" id="KW-0238">DNA-binding</keyword>
<accession>A0A344L388</accession>
<dbReference type="PANTHER" id="PTHR30126">
    <property type="entry name" value="HTH-TYPE TRANSCRIPTIONAL REGULATOR"/>
    <property type="match status" value="1"/>
</dbReference>
<proteinExistence type="inferred from homology"/>
<gene>
    <name evidence="6" type="ORF">A4R43_08215</name>
</gene>
<evidence type="ECO:0000259" key="5">
    <source>
        <dbReference type="PROSITE" id="PS50931"/>
    </source>
</evidence>
<dbReference type="EMBL" id="CP015163">
    <property type="protein sequence ID" value="AXB42512.1"/>
    <property type="molecule type" value="Genomic_DNA"/>
</dbReference>
<dbReference type="GO" id="GO:0003700">
    <property type="term" value="F:DNA-binding transcription factor activity"/>
    <property type="evidence" value="ECO:0007669"/>
    <property type="project" value="InterPro"/>
</dbReference>
<dbReference type="KEGG" id="aab:A4R43_08215"/>
<name>A0A344L388_9PSEU</name>
<comment type="similarity">
    <text evidence="1">Belongs to the LysR transcriptional regulatory family.</text>
</comment>
<dbReference type="SUPFAM" id="SSF46785">
    <property type="entry name" value="Winged helix' DNA-binding domain"/>
    <property type="match status" value="1"/>
</dbReference>
<evidence type="ECO:0000313" key="7">
    <source>
        <dbReference type="Proteomes" id="UP000250434"/>
    </source>
</evidence>
<keyword evidence="4" id="KW-0804">Transcription</keyword>
<dbReference type="Gene3D" id="3.40.190.290">
    <property type="match status" value="1"/>
</dbReference>
<dbReference type="InterPro" id="IPR005119">
    <property type="entry name" value="LysR_subst-bd"/>
</dbReference>
<dbReference type="Gene3D" id="3.40.190.10">
    <property type="entry name" value="Periplasmic binding protein-like II"/>
    <property type="match status" value="1"/>
</dbReference>